<dbReference type="PROSITE" id="PS50217">
    <property type="entry name" value="BZIP"/>
    <property type="match status" value="1"/>
</dbReference>
<reference evidence="4 5" key="1">
    <citation type="submission" date="2024-10" db="EMBL/GenBank/DDBJ databases">
        <title>Updated reference genomes for cyclostephanoid diatoms.</title>
        <authorList>
            <person name="Roberts W.R."/>
            <person name="Alverson A.J."/>
        </authorList>
    </citation>
    <scope>NUCLEOTIDE SEQUENCE [LARGE SCALE GENOMIC DNA]</scope>
    <source>
        <strain evidence="4 5">AJA010-31</strain>
    </source>
</reference>
<dbReference type="AlphaFoldDB" id="A0ABD3QZ04"/>
<dbReference type="CDD" id="cd14686">
    <property type="entry name" value="bZIP"/>
    <property type="match status" value="1"/>
</dbReference>
<evidence type="ECO:0000313" key="4">
    <source>
        <dbReference type="EMBL" id="KAL3804816.1"/>
    </source>
</evidence>
<feature type="region of interest" description="Disordered" evidence="2">
    <location>
        <begin position="46"/>
        <end position="78"/>
    </location>
</feature>
<dbReference type="EMBL" id="JALLPJ020000026">
    <property type="protein sequence ID" value="KAL3804816.1"/>
    <property type="molecule type" value="Genomic_DNA"/>
</dbReference>
<keyword evidence="5" id="KW-1185">Reference proteome</keyword>
<dbReference type="SMART" id="SM00338">
    <property type="entry name" value="BRLZ"/>
    <property type="match status" value="2"/>
</dbReference>
<feature type="coiled-coil region" evidence="1">
    <location>
        <begin position="82"/>
        <end position="109"/>
    </location>
</feature>
<name>A0ABD3QZ04_9STRA</name>
<dbReference type="SUPFAM" id="SSF57959">
    <property type="entry name" value="Leucine zipper domain"/>
    <property type="match status" value="1"/>
</dbReference>
<gene>
    <name evidence="4" type="ORF">ACHAWO_009540</name>
</gene>
<feature type="domain" description="BZIP" evidence="3">
    <location>
        <begin position="56"/>
        <end position="113"/>
    </location>
</feature>
<comment type="caution">
    <text evidence="4">The sequence shown here is derived from an EMBL/GenBank/DDBJ whole genome shotgun (WGS) entry which is preliminary data.</text>
</comment>
<dbReference type="Gene3D" id="1.20.5.170">
    <property type="match status" value="1"/>
</dbReference>
<evidence type="ECO:0000256" key="1">
    <source>
        <dbReference type="SAM" id="Coils"/>
    </source>
</evidence>
<protein>
    <recommendedName>
        <fullName evidence="3">BZIP domain-containing protein</fullName>
    </recommendedName>
</protein>
<accession>A0ABD3QZ04</accession>
<proteinExistence type="predicted"/>
<keyword evidence="1" id="KW-0175">Coiled coil</keyword>
<dbReference type="InterPro" id="IPR004827">
    <property type="entry name" value="bZIP"/>
</dbReference>
<evidence type="ECO:0000259" key="3">
    <source>
        <dbReference type="PROSITE" id="PS50217"/>
    </source>
</evidence>
<dbReference type="PROSITE" id="PS00036">
    <property type="entry name" value="BZIP_BASIC"/>
    <property type="match status" value="1"/>
</dbReference>
<evidence type="ECO:0000313" key="5">
    <source>
        <dbReference type="Proteomes" id="UP001530400"/>
    </source>
</evidence>
<feature type="region of interest" description="Disordered" evidence="2">
    <location>
        <begin position="367"/>
        <end position="401"/>
    </location>
</feature>
<dbReference type="Proteomes" id="UP001530400">
    <property type="component" value="Unassembled WGS sequence"/>
</dbReference>
<sequence length="401" mass="44725">MAAALPHNASIDIDPFIVDDTHWIDFSYEGLTLDGEAEVQPGAKRAKLDGGNSAVRKKQNREAARRSRMRKKHQESELQQKLDLYTKSNEALKKHNQELQDMLDLARYQVANLANGGTLQPVEILKDHAAKSSSCASVCDPLVPSSIEISVNDTPVDCDILPPLKRASEVSTDIHIGEFIDGLLENGDWDVNKAADINIEDPAANEVSDEGSDHLDFLLENDFWLDEDDEKKGTEHIAATSTMPITSTHTLVPQSQSVQIVSPVLSPNMKPRLHQLPCNLSRKEKNRIHARNRRMKVKMEHAHLKHSIDAYTRSNSLLKKKNKELELMLLKAHSYVAGATKGYQHYSTVFADGTACTNAASCGKENEIEETQPIDIDTDRRSSTLSESEDDDDHSLSFLWN</sequence>
<dbReference type="Pfam" id="PF00170">
    <property type="entry name" value="bZIP_1"/>
    <property type="match status" value="1"/>
</dbReference>
<evidence type="ECO:0000256" key="2">
    <source>
        <dbReference type="SAM" id="MobiDB-lite"/>
    </source>
</evidence>
<dbReference type="InterPro" id="IPR046347">
    <property type="entry name" value="bZIP_sf"/>
</dbReference>
<organism evidence="4 5">
    <name type="scientific">Cyclotella atomus</name>
    <dbReference type="NCBI Taxonomy" id="382360"/>
    <lineage>
        <taxon>Eukaryota</taxon>
        <taxon>Sar</taxon>
        <taxon>Stramenopiles</taxon>
        <taxon>Ochrophyta</taxon>
        <taxon>Bacillariophyta</taxon>
        <taxon>Coscinodiscophyceae</taxon>
        <taxon>Thalassiosirophycidae</taxon>
        <taxon>Stephanodiscales</taxon>
        <taxon>Stephanodiscaceae</taxon>
        <taxon>Cyclotella</taxon>
    </lineage>
</organism>